<dbReference type="RefSeq" id="WP_153446688.1">
    <property type="nucleotide sequence ID" value="NZ_CP045699.1"/>
</dbReference>
<organism evidence="2 3">
    <name type="scientific">Vibrio algicola</name>
    <dbReference type="NCBI Taxonomy" id="2662262"/>
    <lineage>
        <taxon>Bacteria</taxon>
        <taxon>Pseudomonadati</taxon>
        <taxon>Pseudomonadota</taxon>
        <taxon>Gammaproteobacteria</taxon>
        <taxon>Vibrionales</taxon>
        <taxon>Vibrionaceae</taxon>
        <taxon>Vibrio</taxon>
    </lineage>
</organism>
<feature type="domain" description="Haem-binding uptake Tiki superfamily ChaN" evidence="1">
    <location>
        <begin position="66"/>
        <end position="265"/>
    </location>
</feature>
<dbReference type="InterPro" id="IPR007314">
    <property type="entry name" value="Cofac_haem-bd_dom"/>
</dbReference>
<dbReference type="EMBL" id="CP045699">
    <property type="protein sequence ID" value="QGA64618.1"/>
    <property type="molecule type" value="Genomic_DNA"/>
</dbReference>
<gene>
    <name evidence="2" type="ORF">GFB47_03850</name>
</gene>
<dbReference type="Proteomes" id="UP000348942">
    <property type="component" value="Chromosome 1"/>
</dbReference>
<dbReference type="Pfam" id="PF04187">
    <property type="entry name" value="Cofac_haem_bdg"/>
    <property type="match status" value="1"/>
</dbReference>
<dbReference type="SUPFAM" id="SSF159501">
    <property type="entry name" value="EreA/ChaN-like"/>
    <property type="match status" value="1"/>
</dbReference>
<evidence type="ECO:0000313" key="2">
    <source>
        <dbReference type="EMBL" id="QGA64618.1"/>
    </source>
</evidence>
<dbReference type="PROSITE" id="PS51257">
    <property type="entry name" value="PROKAR_LIPOPROTEIN"/>
    <property type="match status" value="1"/>
</dbReference>
<dbReference type="AlphaFoldDB" id="A0A5Q0TBV1"/>
<evidence type="ECO:0000313" key="3">
    <source>
        <dbReference type="Proteomes" id="UP000348942"/>
    </source>
</evidence>
<reference evidence="2 3" key="1">
    <citation type="submission" date="2019-10" db="EMBL/GenBank/DDBJ databases">
        <title>Vibrio sp. nov., isolated from Coralline algae surface.</title>
        <authorList>
            <person name="Geng Y."/>
            <person name="Zhang X."/>
        </authorList>
    </citation>
    <scope>NUCLEOTIDE SEQUENCE [LARGE SCALE GENOMIC DNA]</scope>
    <source>
        <strain evidence="2 3">SM1977</strain>
    </source>
</reference>
<dbReference type="CDD" id="cd14727">
    <property type="entry name" value="ChanN-like"/>
    <property type="match status" value="1"/>
</dbReference>
<name>A0A5Q0TBV1_9VIBR</name>
<dbReference type="InterPro" id="IPR016773">
    <property type="entry name" value="Fe3_uptake_reg_CjrA_prd"/>
</dbReference>
<keyword evidence="3" id="KW-1185">Reference proteome</keyword>
<dbReference type="PIRSF" id="PIRSF020419">
    <property type="entry name" value="Fe_uptake_reg_CjrA_prd"/>
    <property type="match status" value="1"/>
</dbReference>
<sequence>MIITTKPFNILFGLVSFILLVGCSTSSPVPLSNPAPLASAAKVNTFYDFQLYSKTGQALSVEKMALQAQTADVILVGEWHTHAGIHLFQTQLLQALIQQPRAVALSMEQFSRDKQAVVNEYLEGEIGEQTLIQKGKAWPNYESDYRPLVELAKTNHIDVIAANAPKTMVQCIAKQGLSYLDKQPEQSLAWVAKVINIEDSPYKQKFMDSMHHGSAQQNETQYAAQATWDATIAESMVNYLSQHPSKHIIHIAGMFHTEDGLGTAAAMLRLNPDLNILIITPTESILKDSPDFQLHVLAPPTRFIKKENRLAAYKTLGKRSQELDCDGVN</sequence>
<proteinExistence type="predicted"/>
<evidence type="ECO:0000259" key="1">
    <source>
        <dbReference type="Pfam" id="PF04187"/>
    </source>
</evidence>
<accession>A0A5Q0TBV1</accession>
<dbReference type="Gene3D" id="3.40.50.11550">
    <property type="match status" value="1"/>
</dbReference>
<protein>
    <recommendedName>
        <fullName evidence="1">Haem-binding uptake Tiki superfamily ChaN domain-containing protein</fullName>
    </recommendedName>
</protein>